<dbReference type="InterPro" id="IPR007712">
    <property type="entry name" value="RelE/ParE_toxin"/>
</dbReference>
<dbReference type="InterPro" id="IPR035093">
    <property type="entry name" value="RelE/ParE_toxin_dom_sf"/>
</dbReference>
<proteinExistence type="predicted"/>
<comment type="caution">
    <text evidence="2">The sequence shown here is derived from an EMBL/GenBank/DDBJ whole genome shotgun (WGS) entry which is preliminary data.</text>
</comment>
<dbReference type="Gene3D" id="3.30.2310.20">
    <property type="entry name" value="RelE-like"/>
    <property type="match status" value="1"/>
</dbReference>
<evidence type="ECO:0000313" key="3">
    <source>
        <dbReference type="Proteomes" id="UP001156389"/>
    </source>
</evidence>
<dbReference type="RefSeq" id="WP_260221805.1">
    <property type="nucleotide sequence ID" value="NZ_JAJAGO010000021.1"/>
</dbReference>
<dbReference type="Proteomes" id="UP001156389">
    <property type="component" value="Unassembled WGS sequence"/>
</dbReference>
<organism evidence="2 3">
    <name type="scientific">Streptomyces gossypii</name>
    <dbReference type="NCBI Taxonomy" id="2883101"/>
    <lineage>
        <taxon>Bacteria</taxon>
        <taxon>Bacillati</taxon>
        <taxon>Actinomycetota</taxon>
        <taxon>Actinomycetes</taxon>
        <taxon>Kitasatosporales</taxon>
        <taxon>Streptomycetaceae</taxon>
        <taxon>Streptomyces</taxon>
    </lineage>
</organism>
<keyword evidence="1" id="KW-1277">Toxin-antitoxin system</keyword>
<dbReference type="EMBL" id="JAJAGO010000021">
    <property type="protein sequence ID" value="MCT2594467.1"/>
    <property type="molecule type" value="Genomic_DNA"/>
</dbReference>
<protein>
    <submittedName>
        <fullName evidence="2">Type II toxin-antitoxin system RelE/ParE family toxin</fullName>
    </submittedName>
</protein>
<gene>
    <name evidence="2" type="ORF">LHJ74_31940</name>
</gene>
<keyword evidence="3" id="KW-1185">Reference proteome</keyword>
<dbReference type="Pfam" id="PF05016">
    <property type="entry name" value="ParE_toxin"/>
    <property type="match status" value="1"/>
</dbReference>
<sequence length="83" mass="9378">MNYQIIWEEPATNAAARFLKDDPEGLRELLAAVDRLAEEPRPPDSVPYGSPNLRRLRAERYRVVYEVADATVTVAVLHAGRTE</sequence>
<evidence type="ECO:0000256" key="1">
    <source>
        <dbReference type="ARBA" id="ARBA00022649"/>
    </source>
</evidence>
<dbReference type="SUPFAM" id="SSF143011">
    <property type="entry name" value="RelE-like"/>
    <property type="match status" value="1"/>
</dbReference>
<name>A0ABT2K2S8_9ACTN</name>
<evidence type="ECO:0000313" key="2">
    <source>
        <dbReference type="EMBL" id="MCT2594467.1"/>
    </source>
</evidence>
<reference evidence="2 3" key="1">
    <citation type="submission" date="2021-10" db="EMBL/GenBank/DDBJ databases">
        <title>Streptomyces gossypii sp. nov., isolated from soil collected from cotton field.</title>
        <authorList>
            <person name="Ge X."/>
            <person name="Chen X."/>
            <person name="Liu W."/>
        </authorList>
    </citation>
    <scope>NUCLEOTIDE SEQUENCE [LARGE SCALE GENOMIC DNA]</scope>
    <source>
        <strain evidence="2 3">N2-109</strain>
    </source>
</reference>
<accession>A0ABT2K2S8</accession>